<dbReference type="Proteomes" id="UP000184301">
    <property type="component" value="Unassembled WGS sequence"/>
</dbReference>
<dbReference type="RefSeq" id="WP_073111787.1">
    <property type="nucleotide sequence ID" value="NZ_FQZY01000049.1"/>
</dbReference>
<dbReference type="OrthoDB" id="9762778at2"/>
<dbReference type="PANTHER" id="PTHR24221">
    <property type="entry name" value="ATP-BINDING CASSETTE SUB-FAMILY B"/>
    <property type="match status" value="1"/>
</dbReference>
<feature type="transmembrane region" description="Helical" evidence="8">
    <location>
        <begin position="148"/>
        <end position="180"/>
    </location>
</feature>
<dbReference type="PROSITE" id="PS00211">
    <property type="entry name" value="ABC_TRANSPORTER_1"/>
    <property type="match status" value="1"/>
</dbReference>
<feature type="transmembrane region" description="Helical" evidence="8">
    <location>
        <begin position="61"/>
        <end position="79"/>
    </location>
</feature>
<dbReference type="Pfam" id="PF00664">
    <property type="entry name" value="ABC_membrane"/>
    <property type="match status" value="1"/>
</dbReference>
<dbReference type="FunFam" id="3.40.50.300:FF:000287">
    <property type="entry name" value="Multidrug ABC transporter ATP-binding protein"/>
    <property type="match status" value="1"/>
</dbReference>
<keyword evidence="4" id="KW-0547">Nucleotide-binding</keyword>
<evidence type="ECO:0000259" key="10">
    <source>
        <dbReference type="PROSITE" id="PS50929"/>
    </source>
</evidence>
<keyword evidence="3 8" id="KW-0812">Transmembrane</keyword>
<evidence type="ECO:0000259" key="9">
    <source>
        <dbReference type="PROSITE" id="PS50893"/>
    </source>
</evidence>
<dbReference type="GO" id="GO:0005886">
    <property type="term" value="C:plasma membrane"/>
    <property type="evidence" value="ECO:0007669"/>
    <property type="project" value="UniProtKB-SubCell"/>
</dbReference>
<reference evidence="11 12" key="1">
    <citation type="submission" date="2016-11" db="EMBL/GenBank/DDBJ databases">
        <authorList>
            <person name="Jaros S."/>
            <person name="Januszkiewicz K."/>
            <person name="Wedrychowicz H."/>
        </authorList>
    </citation>
    <scope>NUCLEOTIDE SEQUENCE [LARGE SCALE GENOMIC DNA]</scope>
    <source>
        <strain evidence="11 12">DSM 15480</strain>
    </source>
</reference>
<dbReference type="PROSITE" id="PS50893">
    <property type="entry name" value="ABC_TRANSPORTER_2"/>
    <property type="match status" value="1"/>
</dbReference>
<dbReference type="PANTHER" id="PTHR24221:SF397">
    <property type="entry name" value="ABC TRANSPORTER, ATP-BINDING TRANSMEMBRANE PROTEIN"/>
    <property type="match status" value="1"/>
</dbReference>
<feature type="transmembrane region" description="Helical" evidence="8">
    <location>
        <begin position="20"/>
        <end position="41"/>
    </location>
</feature>
<dbReference type="Pfam" id="PF00005">
    <property type="entry name" value="ABC_tran"/>
    <property type="match status" value="1"/>
</dbReference>
<name>A0A1M6SFR0_9FIRM</name>
<dbReference type="GO" id="GO:0016887">
    <property type="term" value="F:ATP hydrolysis activity"/>
    <property type="evidence" value="ECO:0007669"/>
    <property type="project" value="InterPro"/>
</dbReference>
<accession>A0A1M6SFR0</accession>
<keyword evidence="12" id="KW-1185">Reference proteome</keyword>
<evidence type="ECO:0000256" key="5">
    <source>
        <dbReference type="ARBA" id="ARBA00022840"/>
    </source>
</evidence>
<dbReference type="EMBL" id="FQZY01000049">
    <property type="protein sequence ID" value="SHK43530.1"/>
    <property type="molecule type" value="Genomic_DNA"/>
</dbReference>
<dbReference type="InterPro" id="IPR036640">
    <property type="entry name" value="ABC1_TM_sf"/>
</dbReference>
<protein>
    <submittedName>
        <fullName evidence="11">ATP-binding cassette, subfamily B</fullName>
    </submittedName>
</protein>
<gene>
    <name evidence="11" type="ORF">SAMN02745243_02936</name>
</gene>
<keyword evidence="7 8" id="KW-0472">Membrane</keyword>
<dbReference type="STRING" id="1121950.SAMN02745243_02936"/>
<evidence type="ECO:0000313" key="11">
    <source>
        <dbReference type="EMBL" id="SHK43530.1"/>
    </source>
</evidence>
<dbReference type="GO" id="GO:0140359">
    <property type="term" value="F:ABC-type transporter activity"/>
    <property type="evidence" value="ECO:0007669"/>
    <property type="project" value="InterPro"/>
</dbReference>
<dbReference type="InterPro" id="IPR003593">
    <property type="entry name" value="AAA+_ATPase"/>
</dbReference>
<dbReference type="Gene3D" id="1.20.1560.10">
    <property type="entry name" value="ABC transporter type 1, transmembrane domain"/>
    <property type="match status" value="1"/>
</dbReference>
<dbReference type="SUPFAM" id="SSF52540">
    <property type="entry name" value="P-loop containing nucleoside triphosphate hydrolases"/>
    <property type="match status" value="1"/>
</dbReference>
<evidence type="ECO:0000256" key="6">
    <source>
        <dbReference type="ARBA" id="ARBA00022989"/>
    </source>
</evidence>
<dbReference type="InterPro" id="IPR017871">
    <property type="entry name" value="ABC_transporter-like_CS"/>
</dbReference>
<sequence length="597" mass="65758">MFRTTKRIIQWCGEYKKRLYLGFVCAFFATWFGAAPTMVAAYTLGKAIDSARQGLPFDKNLIGLSFAAIVILVLLRYFFSYWRAKLQESIGYEIAAKQRIKIGDILKRVSLGYFQENSAGDILSTVTTELSSLEYQGMRIINEVVNGYINVVAIILCLGFFSIPAALVAAGGVALSLLFLHGVSVQSEKNAPVNEKAVEEMSGATIEYVRGLPIVKSFGQEGASIASMKKACNDSKNINIKIEKGFTPFNCLHLFSLKLASVGLVLVTAYMTYNGQMELPIMLMFCMFSFTIFGSVEAVNDSAHVLGVIDSAMDKLEKVEQATYIDQNGTDITLAAYDIEFNHVSFGYDSREILHDVSFKIPQNTTTAVVGRSGSGKSTLCNLIAKFYDVNAGTVKIGGRNVKDFTCDSLLRNISMVFQNVYLFHDTVKNNIKFGNPNATDEEIIIAAKKARCHDFILSLPDGYDTMVGEGGSSLSGGEKQRISIARAILKDSPIVILDEATASIDPENEHLIQEAISELTHGKTIITIAHRLATIQNADKILVVDDGKIAQQGTHRELIEQEGVYKRFIEIREKAEGWNIDKELVTSVCFLVPISF</sequence>
<feature type="domain" description="ABC transporter" evidence="9">
    <location>
        <begin position="339"/>
        <end position="572"/>
    </location>
</feature>
<organism evidence="11 12">
    <name type="scientific">Hespellia stercorisuis DSM 15480</name>
    <dbReference type="NCBI Taxonomy" id="1121950"/>
    <lineage>
        <taxon>Bacteria</taxon>
        <taxon>Bacillati</taxon>
        <taxon>Bacillota</taxon>
        <taxon>Clostridia</taxon>
        <taxon>Lachnospirales</taxon>
        <taxon>Lachnospiraceae</taxon>
        <taxon>Hespellia</taxon>
    </lineage>
</organism>
<evidence type="ECO:0000256" key="3">
    <source>
        <dbReference type="ARBA" id="ARBA00022692"/>
    </source>
</evidence>
<dbReference type="InterPro" id="IPR039421">
    <property type="entry name" value="Type_1_exporter"/>
</dbReference>
<dbReference type="GO" id="GO:0034040">
    <property type="term" value="F:ATPase-coupled lipid transmembrane transporter activity"/>
    <property type="evidence" value="ECO:0007669"/>
    <property type="project" value="TreeGrafter"/>
</dbReference>
<dbReference type="AlphaFoldDB" id="A0A1M6SFR0"/>
<keyword evidence="6 8" id="KW-1133">Transmembrane helix</keyword>
<evidence type="ECO:0000256" key="1">
    <source>
        <dbReference type="ARBA" id="ARBA00004651"/>
    </source>
</evidence>
<dbReference type="InterPro" id="IPR011527">
    <property type="entry name" value="ABC1_TM_dom"/>
</dbReference>
<proteinExistence type="predicted"/>
<evidence type="ECO:0000256" key="7">
    <source>
        <dbReference type="ARBA" id="ARBA00023136"/>
    </source>
</evidence>
<dbReference type="Gene3D" id="3.40.50.300">
    <property type="entry name" value="P-loop containing nucleotide triphosphate hydrolases"/>
    <property type="match status" value="1"/>
</dbReference>
<dbReference type="GO" id="GO:0005524">
    <property type="term" value="F:ATP binding"/>
    <property type="evidence" value="ECO:0007669"/>
    <property type="project" value="UniProtKB-KW"/>
</dbReference>
<evidence type="ECO:0000256" key="4">
    <source>
        <dbReference type="ARBA" id="ARBA00022741"/>
    </source>
</evidence>
<comment type="subcellular location">
    <subcellularLocation>
        <location evidence="1">Cell membrane</location>
        <topology evidence="1">Multi-pass membrane protein</topology>
    </subcellularLocation>
</comment>
<dbReference type="PROSITE" id="PS50929">
    <property type="entry name" value="ABC_TM1F"/>
    <property type="match status" value="1"/>
</dbReference>
<dbReference type="InterPro" id="IPR003439">
    <property type="entry name" value="ABC_transporter-like_ATP-bd"/>
</dbReference>
<feature type="domain" description="ABC transmembrane type-1" evidence="10">
    <location>
        <begin position="26"/>
        <end position="296"/>
    </location>
</feature>
<evidence type="ECO:0000256" key="2">
    <source>
        <dbReference type="ARBA" id="ARBA00022448"/>
    </source>
</evidence>
<dbReference type="InterPro" id="IPR027417">
    <property type="entry name" value="P-loop_NTPase"/>
</dbReference>
<dbReference type="SMART" id="SM00382">
    <property type="entry name" value="AAA"/>
    <property type="match status" value="1"/>
</dbReference>
<evidence type="ECO:0000313" key="12">
    <source>
        <dbReference type="Proteomes" id="UP000184301"/>
    </source>
</evidence>
<keyword evidence="5 11" id="KW-0067">ATP-binding</keyword>
<dbReference type="SUPFAM" id="SSF90123">
    <property type="entry name" value="ABC transporter transmembrane region"/>
    <property type="match status" value="1"/>
</dbReference>
<evidence type="ECO:0000256" key="8">
    <source>
        <dbReference type="SAM" id="Phobius"/>
    </source>
</evidence>
<keyword evidence="2" id="KW-0813">Transport</keyword>